<evidence type="ECO:0000313" key="3">
    <source>
        <dbReference type="Proteomes" id="UP000595691"/>
    </source>
</evidence>
<reference evidence="2 3" key="1">
    <citation type="submission" date="2020-11" db="EMBL/GenBank/DDBJ databases">
        <title>Taxonomic evaluation of the Bacillus sporothermodurans group of bacteria based on whole genome sequences.</title>
        <authorList>
            <person name="Fiedler G."/>
            <person name="Herbstmann A.-D."/>
            <person name="Doll E."/>
            <person name="Wenning M."/>
            <person name="Brinks E."/>
            <person name="Kabisch J."/>
            <person name="Breitenwieser F."/>
            <person name="Lappann M."/>
            <person name="Boehnlein C."/>
            <person name="Franz C."/>
        </authorList>
    </citation>
    <scope>NUCLEOTIDE SEQUENCE [LARGE SCALE GENOMIC DNA]</scope>
    <source>
        <strain evidence="2 3">JCM 19841</strain>
    </source>
</reference>
<organism evidence="2 3">
    <name type="scientific">Heyndrickxia vini</name>
    <dbReference type="NCBI Taxonomy" id="1476025"/>
    <lineage>
        <taxon>Bacteria</taxon>
        <taxon>Bacillati</taxon>
        <taxon>Bacillota</taxon>
        <taxon>Bacilli</taxon>
        <taxon>Bacillales</taxon>
        <taxon>Bacillaceae</taxon>
        <taxon>Heyndrickxia</taxon>
    </lineage>
</organism>
<dbReference type="InterPro" id="IPR047721">
    <property type="entry name" value="DrmB"/>
</dbReference>
<protein>
    <submittedName>
        <fullName evidence="2">DUF1998 domain-containing protein</fullName>
    </submittedName>
</protein>
<accession>A0ABX7DX30</accession>
<dbReference type="RefSeq" id="WP_202776515.1">
    <property type="nucleotide sequence ID" value="NZ_CP065425.1"/>
</dbReference>
<name>A0ABX7DX30_9BACI</name>
<dbReference type="InterPro" id="IPR018973">
    <property type="entry name" value="MZB"/>
</dbReference>
<dbReference type="Pfam" id="PF09369">
    <property type="entry name" value="MZB"/>
    <property type="match status" value="1"/>
</dbReference>
<feature type="domain" description="MrfA-like Zn-binding" evidence="1">
    <location>
        <begin position="495"/>
        <end position="594"/>
    </location>
</feature>
<keyword evidence="3" id="KW-1185">Reference proteome</keyword>
<evidence type="ECO:0000313" key="2">
    <source>
        <dbReference type="EMBL" id="QQZ07680.1"/>
    </source>
</evidence>
<dbReference type="EMBL" id="CP065425">
    <property type="protein sequence ID" value="QQZ07680.1"/>
    <property type="molecule type" value="Genomic_DNA"/>
</dbReference>
<proteinExistence type="predicted"/>
<gene>
    <name evidence="2" type="ORF">I5776_11285</name>
</gene>
<dbReference type="Proteomes" id="UP000595691">
    <property type="component" value="Chromosome"/>
</dbReference>
<evidence type="ECO:0000259" key="1">
    <source>
        <dbReference type="Pfam" id="PF09369"/>
    </source>
</evidence>
<dbReference type="NCBIfam" id="NF038324">
    <property type="entry name" value="DrmB_fam"/>
    <property type="match status" value="1"/>
</dbReference>
<sequence>MRYLPMRRSKLVGTEGPGALVISPEGETAVVGSLDLWFRDSKGNKAKNIEEFAVNEPRLKSILKVDKFYTPPEFRKISRNAMEVIPNSGLVMPLMRFPRWHYCSSCKSLRELELDQTSVYLDCPKCKTKKYYKQVPFVVVCENGHLSDFPWRKWVHGDENTTCQGNLRIRMSGGTTLDSWRIECEGCTKSRGLQGVTSSYDGEKKTSVLGDTLNKIGSQKYTCEGERPWCGEEKEECSAVPVAILRNSISVYMAKKISALAIPGNYSENVDLIVSKIQSPAKYLLRTNLAFLEDIEKKIQFIRTNLRFELKEEITDQDIQEALMYVEAREEFEYTDEELEKPGLLIKQKEFEKLTSAVNSKELKVKPEWIYEDSPENNKNYYNSYLERISRVLKLKETTALYGFDRKDYKNTNGNDYSSYYPSLYRDYDGIIEKWLPVNEVYGEGIFLQLNSKKLGEWESQEVMNYFQHYLQRVGHIEHRDDTILRPRNIMLHTLSHFIIDELANICGYNRAAIRERLYLDEGQTGVLIYISAGDSEGTLGGLVRLGLQEKFFHLLDKAINNAKWCSSDPVCTELGKTQGQGVNNLNGAACYNCSHIPETSCEYWNLYLDRSLLIDEKIGYFGIKNEEKIIAFS</sequence>